<evidence type="ECO:0000313" key="1">
    <source>
        <dbReference type="EMBL" id="OAX33616.1"/>
    </source>
</evidence>
<reference evidence="1 2" key="1">
    <citation type="submission" date="2016-06" db="EMBL/GenBank/DDBJ databases">
        <title>Comparative genomics of the ectomycorrhizal sister species Rhizopogon vinicolor and Rhizopogon vesiculosus (Basidiomycota: Boletales) reveals a divergence of the mating type B locus.</title>
        <authorList>
            <consortium name="DOE Joint Genome Institute"/>
            <person name="Mujic A.B."/>
            <person name="Kuo A."/>
            <person name="Tritt A."/>
            <person name="Lipzen A."/>
            <person name="Chen C."/>
            <person name="Johnson J."/>
            <person name="Sharma A."/>
            <person name="Barry K."/>
            <person name="Grigoriev I.V."/>
            <person name="Spatafora J.W."/>
        </authorList>
    </citation>
    <scope>NUCLEOTIDE SEQUENCE [LARGE SCALE GENOMIC DNA]</scope>
    <source>
        <strain evidence="1 2">AM-OR11-026</strain>
    </source>
</reference>
<sequence>MDCSQDNYTVAIKDLERSDVSFLLARSSDFFEKRPMTKTLPWCQKGFARDPQKPAYHLRKRKGLKVPSLHWEFTTCMNKHRERSTTNNTRHPLSDTNWEILRLQHPLTHSLSWRGGNMGWQS</sequence>
<proteinExistence type="predicted"/>
<keyword evidence="2" id="KW-1185">Reference proteome</keyword>
<dbReference type="Proteomes" id="UP000092154">
    <property type="component" value="Unassembled WGS sequence"/>
</dbReference>
<gene>
    <name evidence="1" type="ORF">K503DRAFT_509636</name>
</gene>
<organism evidence="1 2">
    <name type="scientific">Rhizopogon vinicolor AM-OR11-026</name>
    <dbReference type="NCBI Taxonomy" id="1314800"/>
    <lineage>
        <taxon>Eukaryota</taxon>
        <taxon>Fungi</taxon>
        <taxon>Dikarya</taxon>
        <taxon>Basidiomycota</taxon>
        <taxon>Agaricomycotina</taxon>
        <taxon>Agaricomycetes</taxon>
        <taxon>Agaricomycetidae</taxon>
        <taxon>Boletales</taxon>
        <taxon>Suillineae</taxon>
        <taxon>Rhizopogonaceae</taxon>
        <taxon>Rhizopogon</taxon>
    </lineage>
</organism>
<evidence type="ECO:0000313" key="2">
    <source>
        <dbReference type="Proteomes" id="UP000092154"/>
    </source>
</evidence>
<dbReference type="InParanoid" id="A0A1B7MLZ2"/>
<protein>
    <submittedName>
        <fullName evidence="1">Uncharacterized protein</fullName>
    </submittedName>
</protein>
<dbReference type="EMBL" id="KV448737">
    <property type="protein sequence ID" value="OAX33616.1"/>
    <property type="molecule type" value="Genomic_DNA"/>
</dbReference>
<dbReference type="AlphaFoldDB" id="A0A1B7MLZ2"/>
<accession>A0A1B7MLZ2</accession>
<name>A0A1B7MLZ2_9AGAM</name>